<proteinExistence type="predicted"/>
<name>A0ABD1IIM0_SALDI</name>
<protein>
    <submittedName>
        <fullName evidence="2">Microtubule-associated protein 1B-like</fullName>
    </submittedName>
</protein>
<feature type="compositionally biased region" description="Basic and acidic residues" evidence="1">
    <location>
        <begin position="134"/>
        <end position="165"/>
    </location>
</feature>
<dbReference type="Proteomes" id="UP001567538">
    <property type="component" value="Unassembled WGS sequence"/>
</dbReference>
<sequence length="201" mass="22073">MSLSSYKPVSCRIPPVSGANDSLSKVSEVTMMNRQAQPPLQAKGKEKSILQESLYATSRREMMQLTAASVGLLFLVLPTSAEAGTRNATMRQKIREKFEELRRKAGLSKPKDEGEEKKPKDNAEGKSKAQSGTKEAKPKPKKESEAKPKIHHSGKEAKAEIKDETEQLDTSQESKVTPHERPLIPSLPGIINGKSIETTLP</sequence>
<gene>
    <name evidence="2" type="ORF">AAHA92_00165</name>
</gene>
<dbReference type="EMBL" id="JBEAFC010000001">
    <property type="protein sequence ID" value="KAL1568561.1"/>
    <property type="molecule type" value="Genomic_DNA"/>
</dbReference>
<comment type="caution">
    <text evidence="2">The sequence shown here is derived from an EMBL/GenBank/DDBJ whole genome shotgun (WGS) entry which is preliminary data.</text>
</comment>
<evidence type="ECO:0000313" key="3">
    <source>
        <dbReference type="Proteomes" id="UP001567538"/>
    </source>
</evidence>
<dbReference type="AlphaFoldDB" id="A0ABD1IIM0"/>
<evidence type="ECO:0000313" key="2">
    <source>
        <dbReference type="EMBL" id="KAL1568561.1"/>
    </source>
</evidence>
<evidence type="ECO:0000256" key="1">
    <source>
        <dbReference type="SAM" id="MobiDB-lite"/>
    </source>
</evidence>
<feature type="compositionally biased region" description="Basic and acidic residues" evidence="1">
    <location>
        <begin position="96"/>
        <end position="127"/>
    </location>
</feature>
<reference evidence="2 3" key="1">
    <citation type="submission" date="2024-06" db="EMBL/GenBank/DDBJ databases">
        <title>A chromosome level genome sequence of Diviner's sage (Salvia divinorum).</title>
        <authorList>
            <person name="Ford S.A."/>
            <person name="Ro D.-K."/>
            <person name="Ness R.W."/>
            <person name="Phillips M.A."/>
        </authorList>
    </citation>
    <scope>NUCLEOTIDE SEQUENCE [LARGE SCALE GENOMIC DNA]</scope>
    <source>
        <strain evidence="2">SAF-2024a</strain>
        <tissue evidence="2">Leaf</tissue>
    </source>
</reference>
<organism evidence="2 3">
    <name type="scientific">Salvia divinorum</name>
    <name type="common">Maria pastora</name>
    <name type="synonym">Diviner's sage</name>
    <dbReference type="NCBI Taxonomy" id="28513"/>
    <lineage>
        <taxon>Eukaryota</taxon>
        <taxon>Viridiplantae</taxon>
        <taxon>Streptophyta</taxon>
        <taxon>Embryophyta</taxon>
        <taxon>Tracheophyta</taxon>
        <taxon>Spermatophyta</taxon>
        <taxon>Magnoliopsida</taxon>
        <taxon>eudicotyledons</taxon>
        <taxon>Gunneridae</taxon>
        <taxon>Pentapetalae</taxon>
        <taxon>asterids</taxon>
        <taxon>lamiids</taxon>
        <taxon>Lamiales</taxon>
        <taxon>Lamiaceae</taxon>
        <taxon>Nepetoideae</taxon>
        <taxon>Mentheae</taxon>
        <taxon>Salviinae</taxon>
        <taxon>Salvia</taxon>
        <taxon>Salvia subgen. Calosphace</taxon>
    </lineage>
</organism>
<accession>A0ABD1IIM0</accession>
<feature type="region of interest" description="Disordered" evidence="1">
    <location>
        <begin position="96"/>
        <end position="201"/>
    </location>
</feature>
<keyword evidence="3" id="KW-1185">Reference proteome</keyword>